<dbReference type="EMBL" id="MU004239">
    <property type="protein sequence ID" value="KAF2665921.1"/>
    <property type="molecule type" value="Genomic_DNA"/>
</dbReference>
<feature type="transmembrane region" description="Helical" evidence="1">
    <location>
        <begin position="136"/>
        <end position="154"/>
    </location>
</feature>
<feature type="transmembrane region" description="Helical" evidence="1">
    <location>
        <begin position="87"/>
        <end position="108"/>
    </location>
</feature>
<dbReference type="Pfam" id="PF10311">
    <property type="entry name" value="Ilm1"/>
    <property type="match status" value="1"/>
</dbReference>
<organism evidence="2 3">
    <name type="scientific">Microthyrium microscopicum</name>
    <dbReference type="NCBI Taxonomy" id="703497"/>
    <lineage>
        <taxon>Eukaryota</taxon>
        <taxon>Fungi</taxon>
        <taxon>Dikarya</taxon>
        <taxon>Ascomycota</taxon>
        <taxon>Pezizomycotina</taxon>
        <taxon>Dothideomycetes</taxon>
        <taxon>Dothideomycetes incertae sedis</taxon>
        <taxon>Microthyriales</taxon>
        <taxon>Microthyriaceae</taxon>
        <taxon>Microthyrium</taxon>
    </lineage>
</organism>
<proteinExistence type="predicted"/>
<keyword evidence="1" id="KW-0812">Transmembrane</keyword>
<dbReference type="InterPro" id="IPR018815">
    <property type="entry name" value="Incr_loss_mito_DNA_1"/>
</dbReference>
<keyword evidence="1" id="KW-0472">Membrane</keyword>
<evidence type="ECO:0000313" key="2">
    <source>
        <dbReference type="EMBL" id="KAF2665921.1"/>
    </source>
</evidence>
<gene>
    <name evidence="2" type="ORF">BT63DRAFT_416355</name>
</gene>
<dbReference type="OrthoDB" id="5299849at2759"/>
<keyword evidence="1" id="KW-1133">Transmembrane helix</keyword>
<dbReference type="PANTHER" id="PTHR28029:SF1">
    <property type="entry name" value="PROTEIN ILM1"/>
    <property type="match status" value="1"/>
</dbReference>
<evidence type="ECO:0000256" key="1">
    <source>
        <dbReference type="SAM" id="Phobius"/>
    </source>
</evidence>
<evidence type="ECO:0008006" key="4">
    <source>
        <dbReference type="Google" id="ProtNLM"/>
    </source>
</evidence>
<dbReference type="Proteomes" id="UP000799302">
    <property type="component" value="Unassembled WGS sequence"/>
</dbReference>
<accession>A0A6A6U2T5</accession>
<reference evidence="2" key="1">
    <citation type="journal article" date="2020" name="Stud. Mycol.">
        <title>101 Dothideomycetes genomes: a test case for predicting lifestyles and emergence of pathogens.</title>
        <authorList>
            <person name="Haridas S."/>
            <person name="Albert R."/>
            <person name="Binder M."/>
            <person name="Bloem J."/>
            <person name="Labutti K."/>
            <person name="Salamov A."/>
            <person name="Andreopoulos B."/>
            <person name="Baker S."/>
            <person name="Barry K."/>
            <person name="Bills G."/>
            <person name="Bluhm B."/>
            <person name="Cannon C."/>
            <person name="Castanera R."/>
            <person name="Culley D."/>
            <person name="Daum C."/>
            <person name="Ezra D."/>
            <person name="Gonzalez J."/>
            <person name="Henrissat B."/>
            <person name="Kuo A."/>
            <person name="Liang C."/>
            <person name="Lipzen A."/>
            <person name="Lutzoni F."/>
            <person name="Magnuson J."/>
            <person name="Mondo S."/>
            <person name="Nolan M."/>
            <person name="Ohm R."/>
            <person name="Pangilinan J."/>
            <person name="Park H.-J."/>
            <person name="Ramirez L."/>
            <person name="Alfaro M."/>
            <person name="Sun H."/>
            <person name="Tritt A."/>
            <person name="Yoshinaga Y."/>
            <person name="Zwiers L.-H."/>
            <person name="Turgeon B."/>
            <person name="Goodwin S."/>
            <person name="Spatafora J."/>
            <person name="Crous P."/>
            <person name="Grigoriev I."/>
        </authorList>
    </citation>
    <scope>NUCLEOTIDE SEQUENCE</scope>
    <source>
        <strain evidence="2">CBS 115976</strain>
    </source>
</reference>
<dbReference type="PANTHER" id="PTHR28029">
    <property type="entry name" value="PROTEIN ILM1"/>
    <property type="match status" value="1"/>
</dbReference>
<name>A0A6A6U2T5_9PEZI</name>
<sequence>MAILSAFTMIRSLAIVHITLAYFIFTSPQMLADQNIVVLLGEAMHLPRVSGFNKTSPATAMLAVVFALLGLSDLTSAALSDHIAYEYWLSQTPIRLLFLFGLTSYTYVSKPASAMPFGTSKFYQTPAGDNLKNGLVFTWSFLEMVFWFMVFLALREERKSLSRRKVNPSS</sequence>
<keyword evidence="3" id="KW-1185">Reference proteome</keyword>
<evidence type="ECO:0000313" key="3">
    <source>
        <dbReference type="Proteomes" id="UP000799302"/>
    </source>
</evidence>
<dbReference type="AlphaFoldDB" id="A0A6A6U2T5"/>
<protein>
    <recommendedName>
        <fullName evidence="4">Increased loss of mitochondrial DNA protein 1</fullName>
    </recommendedName>
</protein>
<feature type="transmembrane region" description="Helical" evidence="1">
    <location>
        <begin position="56"/>
        <end position="75"/>
    </location>
</feature>